<keyword evidence="8" id="KW-1185">Reference proteome</keyword>
<dbReference type="InterPro" id="IPR047623">
    <property type="entry name" value="SatP"/>
</dbReference>
<evidence type="ECO:0000313" key="7">
    <source>
        <dbReference type="EMBL" id="QSI76039.1"/>
    </source>
</evidence>
<evidence type="ECO:0000256" key="2">
    <source>
        <dbReference type="ARBA" id="ARBA00005587"/>
    </source>
</evidence>
<dbReference type="PROSITE" id="PS01114">
    <property type="entry name" value="GPR1_FUN34_YAAH"/>
    <property type="match status" value="1"/>
</dbReference>
<keyword evidence="3 6" id="KW-0812">Transmembrane</keyword>
<evidence type="ECO:0000256" key="4">
    <source>
        <dbReference type="ARBA" id="ARBA00022989"/>
    </source>
</evidence>
<protein>
    <submittedName>
        <fullName evidence="7">Acetate uptake transporter</fullName>
    </submittedName>
</protein>
<dbReference type="Pfam" id="PF01184">
    <property type="entry name" value="Gpr1_Fun34_YaaH"/>
    <property type="match status" value="1"/>
</dbReference>
<evidence type="ECO:0000256" key="3">
    <source>
        <dbReference type="ARBA" id="ARBA00022692"/>
    </source>
</evidence>
<evidence type="ECO:0000313" key="8">
    <source>
        <dbReference type="Proteomes" id="UP000663570"/>
    </source>
</evidence>
<feature type="transmembrane region" description="Helical" evidence="6">
    <location>
        <begin position="42"/>
        <end position="62"/>
    </location>
</feature>
<dbReference type="Proteomes" id="UP000663570">
    <property type="component" value="Chromosome"/>
</dbReference>
<dbReference type="RefSeq" id="WP_206253835.1">
    <property type="nucleotide sequence ID" value="NZ_CP071060.1"/>
</dbReference>
<dbReference type="InterPro" id="IPR000791">
    <property type="entry name" value="Gpr1/Fun34/SatP-like"/>
</dbReference>
<dbReference type="PANTHER" id="PTHR30178">
    <property type="entry name" value="INNER MEMBRANE PROTEIN YAAH"/>
    <property type="match status" value="1"/>
</dbReference>
<dbReference type="EMBL" id="CP071060">
    <property type="protein sequence ID" value="QSI76039.1"/>
    <property type="molecule type" value="Genomic_DNA"/>
</dbReference>
<feature type="transmembrane region" description="Helical" evidence="6">
    <location>
        <begin position="101"/>
        <end position="121"/>
    </location>
</feature>
<dbReference type="InterPro" id="IPR047622">
    <property type="entry name" value="GPR1_FUN34_YAAH"/>
</dbReference>
<evidence type="ECO:0000256" key="6">
    <source>
        <dbReference type="SAM" id="Phobius"/>
    </source>
</evidence>
<comment type="subcellular location">
    <subcellularLocation>
        <location evidence="1">Membrane</location>
        <topology evidence="1">Multi-pass membrane protein</topology>
    </subcellularLocation>
</comment>
<evidence type="ECO:0000256" key="1">
    <source>
        <dbReference type="ARBA" id="ARBA00004141"/>
    </source>
</evidence>
<feature type="transmembrane region" description="Helical" evidence="6">
    <location>
        <begin position="68"/>
        <end position="89"/>
    </location>
</feature>
<gene>
    <name evidence="7" type="ORF">JY500_16395</name>
</gene>
<accession>A0ABX7M5R0</accession>
<sequence length="204" mass="21413">MKDHAAHDHTANPAPLGLLGFGMTTVLLNLHNAGVFELGSMILAMGIFYGGICQVCAGLMEWKKGNTFGTVAFTSYGFFWLSLVALVVLPKTGLATATSSGGMAAYLAMWGVLTLVLFIGTLRLNRVTQLVFASLTVLFALLAVADATGNETLKLVAGWEGILCGASAIYAAAAQVLNEVYGRTVLPLGDRAQHKVVPLHCKAA</sequence>
<feature type="transmembrane region" description="Helical" evidence="6">
    <location>
        <begin position="127"/>
        <end position="145"/>
    </location>
</feature>
<keyword evidence="5 6" id="KW-0472">Membrane</keyword>
<organism evidence="7 8">
    <name type="scientific">Niveibacterium microcysteis</name>
    <dbReference type="NCBI Taxonomy" id="2811415"/>
    <lineage>
        <taxon>Bacteria</taxon>
        <taxon>Pseudomonadati</taxon>
        <taxon>Pseudomonadota</taxon>
        <taxon>Betaproteobacteria</taxon>
        <taxon>Rhodocyclales</taxon>
        <taxon>Rhodocyclaceae</taxon>
        <taxon>Niveibacterium</taxon>
    </lineage>
</organism>
<proteinExistence type="inferred from homology"/>
<comment type="similarity">
    <text evidence="2">Belongs to the acetate uptake transporter (AceTr) (TC 2.A.96) family.</text>
</comment>
<dbReference type="NCBIfam" id="NF038013">
    <property type="entry name" value="AceTr_1"/>
    <property type="match status" value="1"/>
</dbReference>
<keyword evidence="4 6" id="KW-1133">Transmembrane helix</keyword>
<reference evidence="7 8" key="1">
    <citation type="submission" date="2021-02" db="EMBL/GenBank/DDBJ databases">
        <title>Niveibacterium changnyeongensis HC41.</title>
        <authorList>
            <person name="Kang M."/>
        </authorList>
    </citation>
    <scope>NUCLEOTIDE SEQUENCE [LARGE SCALE GENOMIC DNA]</scope>
    <source>
        <strain evidence="7 8">HC41</strain>
    </source>
</reference>
<name>A0ABX7M5R0_9RHOO</name>
<dbReference type="PANTHER" id="PTHR30178:SF3">
    <property type="entry name" value="SUCCINATE-ACETATE_PROTON SYMPORTER SATP"/>
    <property type="match status" value="1"/>
</dbReference>
<evidence type="ECO:0000256" key="5">
    <source>
        <dbReference type="ARBA" id="ARBA00023136"/>
    </source>
</evidence>